<dbReference type="EMBL" id="SGWY01000002">
    <property type="protein sequence ID" value="RZS66461.1"/>
    <property type="molecule type" value="Genomic_DNA"/>
</dbReference>
<comment type="caution">
    <text evidence="2">The sequence shown here is derived from an EMBL/GenBank/DDBJ whole genome shotgun (WGS) entry which is preliminary data.</text>
</comment>
<dbReference type="Gene3D" id="3.30.70.100">
    <property type="match status" value="1"/>
</dbReference>
<dbReference type="GO" id="GO:0004497">
    <property type="term" value="F:monooxygenase activity"/>
    <property type="evidence" value="ECO:0007669"/>
    <property type="project" value="UniProtKB-KW"/>
</dbReference>
<dbReference type="Proteomes" id="UP000293289">
    <property type="component" value="Unassembled WGS sequence"/>
</dbReference>
<evidence type="ECO:0000259" key="1">
    <source>
        <dbReference type="Pfam" id="PF03992"/>
    </source>
</evidence>
<proteinExistence type="predicted"/>
<dbReference type="AlphaFoldDB" id="A0A4Q7MEN6"/>
<gene>
    <name evidence="2" type="ORF">EV187_2194</name>
</gene>
<dbReference type="Pfam" id="PF03992">
    <property type="entry name" value="ABM"/>
    <property type="match status" value="1"/>
</dbReference>
<dbReference type="InterPro" id="IPR011008">
    <property type="entry name" value="Dimeric_a/b-barrel"/>
</dbReference>
<evidence type="ECO:0000313" key="2">
    <source>
        <dbReference type="EMBL" id="RZS66461.1"/>
    </source>
</evidence>
<keyword evidence="2" id="KW-0560">Oxidoreductase</keyword>
<evidence type="ECO:0000313" key="3">
    <source>
        <dbReference type="Proteomes" id="UP000293289"/>
    </source>
</evidence>
<keyword evidence="2" id="KW-0503">Monooxygenase</keyword>
<organism evidence="2 3">
    <name type="scientific">Agromyces ramosus</name>
    <dbReference type="NCBI Taxonomy" id="33879"/>
    <lineage>
        <taxon>Bacteria</taxon>
        <taxon>Bacillati</taxon>
        <taxon>Actinomycetota</taxon>
        <taxon>Actinomycetes</taxon>
        <taxon>Micrococcales</taxon>
        <taxon>Microbacteriaceae</taxon>
        <taxon>Agromyces</taxon>
    </lineage>
</organism>
<feature type="domain" description="ABM" evidence="1">
    <location>
        <begin position="21"/>
        <end position="75"/>
    </location>
</feature>
<keyword evidence="3" id="KW-1185">Reference proteome</keyword>
<dbReference type="InterPro" id="IPR007138">
    <property type="entry name" value="ABM_dom"/>
</dbReference>
<reference evidence="2 3" key="1">
    <citation type="submission" date="2019-02" db="EMBL/GenBank/DDBJ databases">
        <title>Genomic Encyclopedia of Type Strains, Phase IV (KMG-IV): sequencing the most valuable type-strain genomes for metagenomic binning, comparative biology and taxonomic classification.</title>
        <authorList>
            <person name="Goeker M."/>
        </authorList>
    </citation>
    <scope>NUCLEOTIDE SEQUENCE [LARGE SCALE GENOMIC DNA]</scope>
    <source>
        <strain evidence="2 3">DSM 43045</strain>
    </source>
</reference>
<protein>
    <submittedName>
        <fullName evidence="2">Antibiotic biosynthesis monooxygenase</fullName>
    </submittedName>
</protein>
<accession>A0A4Q7MEN6</accession>
<sequence>MLQAQPVGYWGDARLKAGVDAADVEKTMRAVMDIAREEPGYEMYAIYQSPDEIGSYRISERWVTGEDLRKHIENPDLYPYLGRFAETLDFSNAQWVHAVI</sequence>
<name>A0A4Q7MEN6_9MICO</name>
<dbReference type="SUPFAM" id="SSF54909">
    <property type="entry name" value="Dimeric alpha+beta barrel"/>
    <property type="match status" value="1"/>
</dbReference>